<organism evidence="1 2">
    <name type="scientific">Oldenlandia corymbosa var. corymbosa</name>
    <dbReference type="NCBI Taxonomy" id="529605"/>
    <lineage>
        <taxon>Eukaryota</taxon>
        <taxon>Viridiplantae</taxon>
        <taxon>Streptophyta</taxon>
        <taxon>Embryophyta</taxon>
        <taxon>Tracheophyta</taxon>
        <taxon>Spermatophyta</taxon>
        <taxon>Magnoliopsida</taxon>
        <taxon>eudicotyledons</taxon>
        <taxon>Gunneridae</taxon>
        <taxon>Pentapetalae</taxon>
        <taxon>asterids</taxon>
        <taxon>lamiids</taxon>
        <taxon>Gentianales</taxon>
        <taxon>Rubiaceae</taxon>
        <taxon>Rubioideae</taxon>
        <taxon>Spermacoceae</taxon>
        <taxon>Hedyotis-Oldenlandia complex</taxon>
        <taxon>Oldenlandia</taxon>
    </lineage>
</organism>
<reference evidence="1" key="1">
    <citation type="submission" date="2023-03" db="EMBL/GenBank/DDBJ databases">
        <authorList>
            <person name="Julca I."/>
        </authorList>
    </citation>
    <scope>NUCLEOTIDE SEQUENCE</scope>
</reference>
<gene>
    <name evidence="1" type="ORF">OLC1_LOCUS19573</name>
</gene>
<dbReference type="Proteomes" id="UP001161247">
    <property type="component" value="Chromosome 7"/>
</dbReference>
<sequence>MGFVSTVNVEPTVWMYDPGISTSYLATVIKGDRGNGFMEKGALFRSWPDKDSEEAKTTTYQTRQLRSKKLNTTYHSCARDFDIKGQVVLNLNLKICVKHQKLYKWVVMVSALKGRTITGIVIVLQLKFGWFNESSLHFGNLSSSKGLLLIKVRFPHVGFLELKVAECHGLQEEKSGFKHYTDDNSGNHFCVKNDEVESEDNQAQQALTIKSAIYIYF</sequence>
<accession>A0AAV1DWQ8</accession>
<dbReference type="AlphaFoldDB" id="A0AAV1DWQ8"/>
<proteinExistence type="predicted"/>
<keyword evidence="2" id="KW-1185">Reference proteome</keyword>
<evidence type="ECO:0000313" key="2">
    <source>
        <dbReference type="Proteomes" id="UP001161247"/>
    </source>
</evidence>
<evidence type="ECO:0000313" key="1">
    <source>
        <dbReference type="EMBL" id="CAI9112359.1"/>
    </source>
</evidence>
<protein>
    <submittedName>
        <fullName evidence="1">OLC1v1012804C1</fullName>
    </submittedName>
</protein>
<dbReference type="EMBL" id="OX459124">
    <property type="protein sequence ID" value="CAI9112359.1"/>
    <property type="molecule type" value="Genomic_DNA"/>
</dbReference>
<name>A0AAV1DWQ8_OLDCO</name>